<proteinExistence type="predicted"/>
<evidence type="ECO:0000313" key="1">
    <source>
        <dbReference type="EMBL" id="OGD74406.1"/>
    </source>
</evidence>
<accession>A0A1F5F4A1</accession>
<dbReference type="Proteomes" id="UP000176191">
    <property type="component" value="Unassembled WGS sequence"/>
</dbReference>
<name>A0A1F5F4A1_9BACT</name>
<protein>
    <submittedName>
        <fullName evidence="1">Uncharacterized protein</fullName>
    </submittedName>
</protein>
<comment type="caution">
    <text evidence="1">The sequence shown here is derived from an EMBL/GenBank/DDBJ whole genome shotgun (WGS) entry which is preliminary data.</text>
</comment>
<dbReference type="EMBL" id="MFAK01000036">
    <property type="protein sequence ID" value="OGD74406.1"/>
    <property type="molecule type" value="Genomic_DNA"/>
</dbReference>
<gene>
    <name evidence="1" type="ORF">A2228_02745</name>
</gene>
<sequence>MTGNFDIQPYSLDGLKNVLGVRGEATHNEVFSTFEQAVYKTENDLPQGFTVWVNENDLGSTAVYNAGHKNSWFLAKRMIINGQKVREEVAGNYPQGKTNVSISVDRETGSPFVSCRVFVDGSLVASRTSPADWAGQQADAFTRQVAEAQGDDPSRLDKTLGDDRSPYPFAMKMLNDFANSKPDQRRIEQMFNKMKQSHTTVKNSDYLMG</sequence>
<reference evidence="1 2" key="1">
    <citation type="journal article" date="2016" name="Nat. Commun.">
        <title>Thousands of microbial genomes shed light on interconnected biogeochemical processes in an aquifer system.</title>
        <authorList>
            <person name="Anantharaman K."/>
            <person name="Brown C.T."/>
            <person name="Hug L.A."/>
            <person name="Sharon I."/>
            <person name="Castelle C.J."/>
            <person name="Probst A.J."/>
            <person name="Thomas B.C."/>
            <person name="Singh A."/>
            <person name="Wilkins M.J."/>
            <person name="Karaoz U."/>
            <person name="Brodie E.L."/>
            <person name="Williams K.H."/>
            <person name="Hubbard S.S."/>
            <person name="Banfield J.F."/>
        </authorList>
    </citation>
    <scope>NUCLEOTIDE SEQUENCE [LARGE SCALE GENOMIC DNA]</scope>
</reference>
<dbReference type="AlphaFoldDB" id="A0A1F5F4A1"/>
<evidence type="ECO:0000313" key="2">
    <source>
        <dbReference type="Proteomes" id="UP000176191"/>
    </source>
</evidence>
<organism evidence="1 2">
    <name type="scientific">Candidatus Collierbacteria bacterium RIFOXYA2_FULL_46_10</name>
    <dbReference type="NCBI Taxonomy" id="1817726"/>
    <lineage>
        <taxon>Bacteria</taxon>
        <taxon>Candidatus Collieribacteriota</taxon>
    </lineage>
</organism>